<name>X1C8B6_9ZZZZ</name>
<dbReference type="GO" id="GO:0020037">
    <property type="term" value="F:heme binding"/>
    <property type="evidence" value="ECO:0007669"/>
    <property type="project" value="InterPro"/>
</dbReference>
<evidence type="ECO:0000256" key="2">
    <source>
        <dbReference type="ARBA" id="ARBA00023002"/>
    </source>
</evidence>
<gene>
    <name evidence="3" type="ORF">S01H4_42180</name>
</gene>
<dbReference type="Gene3D" id="1.10.760.10">
    <property type="entry name" value="Cytochrome c-like domain"/>
    <property type="match status" value="1"/>
</dbReference>
<sequence length="143" mass="15906">GKALCSQCHTVNNMMMRQNNAVVFSNFTYHNIGVPKNTEFPFDQQPVDQVDNGLGAAVGNANYNGMFKTPHLRNIDKTAPYMHNGFLKSLKEVVHFYNTRDVAGLWPAPEVSSNLETRLVGDLGLTDAEEDAIVAFMKTLTDR</sequence>
<dbReference type="PANTHER" id="PTHR30600:SF10">
    <property type="entry name" value="BLL6722 PROTEIN"/>
    <property type="match status" value="1"/>
</dbReference>
<keyword evidence="1" id="KW-0732">Signal</keyword>
<accession>X1C8B6</accession>
<dbReference type="AlphaFoldDB" id="X1C8B6"/>
<feature type="non-terminal residue" evidence="3">
    <location>
        <position position="1"/>
    </location>
</feature>
<dbReference type="InterPro" id="IPR051395">
    <property type="entry name" value="Cytochrome_c_Peroxidase/MauG"/>
</dbReference>
<keyword evidence="2" id="KW-0560">Oxidoreductase</keyword>
<evidence type="ECO:0000256" key="1">
    <source>
        <dbReference type="ARBA" id="ARBA00022729"/>
    </source>
</evidence>
<dbReference type="GO" id="GO:0009055">
    <property type="term" value="F:electron transfer activity"/>
    <property type="evidence" value="ECO:0007669"/>
    <property type="project" value="InterPro"/>
</dbReference>
<dbReference type="PANTHER" id="PTHR30600">
    <property type="entry name" value="CYTOCHROME C PEROXIDASE-RELATED"/>
    <property type="match status" value="1"/>
</dbReference>
<protein>
    <submittedName>
        <fullName evidence="3">Uncharacterized protein</fullName>
    </submittedName>
</protein>
<dbReference type="SUPFAM" id="SSF46626">
    <property type="entry name" value="Cytochrome c"/>
    <property type="match status" value="1"/>
</dbReference>
<proteinExistence type="predicted"/>
<organism evidence="3">
    <name type="scientific">marine sediment metagenome</name>
    <dbReference type="NCBI Taxonomy" id="412755"/>
    <lineage>
        <taxon>unclassified sequences</taxon>
        <taxon>metagenomes</taxon>
        <taxon>ecological metagenomes</taxon>
    </lineage>
</organism>
<reference evidence="3" key="1">
    <citation type="journal article" date="2014" name="Front. Microbiol.">
        <title>High frequency of phylogenetically diverse reductive dehalogenase-homologous genes in deep subseafloor sedimentary metagenomes.</title>
        <authorList>
            <person name="Kawai M."/>
            <person name="Futagami T."/>
            <person name="Toyoda A."/>
            <person name="Takaki Y."/>
            <person name="Nishi S."/>
            <person name="Hori S."/>
            <person name="Arai W."/>
            <person name="Tsubouchi T."/>
            <person name="Morono Y."/>
            <person name="Uchiyama I."/>
            <person name="Ito T."/>
            <person name="Fujiyama A."/>
            <person name="Inagaki F."/>
            <person name="Takami H."/>
        </authorList>
    </citation>
    <scope>NUCLEOTIDE SEQUENCE</scope>
    <source>
        <strain evidence="3">Expedition CK06-06</strain>
    </source>
</reference>
<evidence type="ECO:0000313" key="3">
    <source>
        <dbReference type="EMBL" id="GAH04321.1"/>
    </source>
</evidence>
<dbReference type="EMBL" id="BART01023143">
    <property type="protein sequence ID" value="GAH04321.1"/>
    <property type="molecule type" value="Genomic_DNA"/>
</dbReference>
<comment type="caution">
    <text evidence="3">The sequence shown here is derived from an EMBL/GenBank/DDBJ whole genome shotgun (WGS) entry which is preliminary data.</text>
</comment>
<dbReference type="InterPro" id="IPR036909">
    <property type="entry name" value="Cyt_c-like_dom_sf"/>
</dbReference>
<dbReference type="GO" id="GO:0004130">
    <property type="term" value="F:cytochrome-c peroxidase activity"/>
    <property type="evidence" value="ECO:0007669"/>
    <property type="project" value="TreeGrafter"/>
</dbReference>